<dbReference type="AlphaFoldDB" id="A0A6C0BU55"/>
<dbReference type="Pfam" id="PF19064">
    <property type="entry name" value="DUF5760"/>
    <property type="match status" value="1"/>
</dbReference>
<feature type="coiled-coil region" evidence="1">
    <location>
        <begin position="13"/>
        <end position="40"/>
    </location>
</feature>
<evidence type="ECO:0000256" key="1">
    <source>
        <dbReference type="SAM" id="Coils"/>
    </source>
</evidence>
<proteinExistence type="predicted"/>
<reference evidence="2" key="1">
    <citation type="journal article" date="2020" name="Nature">
        <title>Giant virus diversity and host interactions through global metagenomics.</title>
        <authorList>
            <person name="Schulz F."/>
            <person name="Roux S."/>
            <person name="Paez-Espino D."/>
            <person name="Jungbluth S."/>
            <person name="Walsh D.A."/>
            <person name="Denef V.J."/>
            <person name="McMahon K.D."/>
            <person name="Konstantinidis K.T."/>
            <person name="Eloe-Fadrosh E.A."/>
            <person name="Kyrpides N.C."/>
            <person name="Woyke T."/>
        </authorList>
    </citation>
    <scope>NUCLEOTIDE SEQUENCE</scope>
    <source>
        <strain evidence="2">GVMAG-M-3300018868-6</strain>
    </source>
</reference>
<keyword evidence="1" id="KW-0175">Coiled coil</keyword>
<evidence type="ECO:0000313" key="2">
    <source>
        <dbReference type="EMBL" id="QHS95610.1"/>
    </source>
</evidence>
<protein>
    <submittedName>
        <fullName evidence="2">Uncharacterized protein</fullName>
    </submittedName>
</protein>
<dbReference type="EMBL" id="MN739254">
    <property type="protein sequence ID" value="QHS95610.1"/>
    <property type="molecule type" value="Genomic_DNA"/>
</dbReference>
<dbReference type="InterPro" id="IPR043918">
    <property type="entry name" value="DUF5760"/>
</dbReference>
<sequence>MSSSHFENNIKRWVSLDNRIKALNDEAKALREEKSTINDSISQHIEENHLEKATIKISDGKLRYVTTKTQSPISLKYLESCLSDCINDDSKVKEIMSYIKENREVKETTEIKRYYDKKDKDDDVDNSSN</sequence>
<accession>A0A6C0BU55</accession>
<organism evidence="2">
    <name type="scientific">viral metagenome</name>
    <dbReference type="NCBI Taxonomy" id="1070528"/>
    <lineage>
        <taxon>unclassified sequences</taxon>
        <taxon>metagenomes</taxon>
        <taxon>organismal metagenomes</taxon>
    </lineage>
</organism>
<name>A0A6C0BU55_9ZZZZ</name>